<name>A0A1Z5KQJ9_FISSO</name>
<comment type="caution">
    <text evidence="2">The sequence shown here is derived from an EMBL/GenBank/DDBJ whole genome shotgun (WGS) entry which is preliminary data.</text>
</comment>
<dbReference type="AlphaFoldDB" id="A0A1Z5KQJ9"/>
<sequence>MAEEHQSPEEIEINFRLDEEGRTTTNSSFTAQDIHIHSYEPRSSSANFPEAALDDMLLDCEIADSGLMPRTFWIGVHDKPQFALEQMALDVFHHHVKGTALDDSSTVAGAEWWVQIRPSPEHTGRYAMQGMTEETGITFHWDKDEDLRILCGGNTYIHPHLSTVTYLTDLGAPTLVTDTRIHSLSGEWILPNNTPTSWISWPRRGKHFSFDGRYLHAAPMELMPPGLWEQQLQHSNPDSKASVRRHRRVTFLVNVWLHYKPFYVDRFPMPEKMSGYQDTNKIGLTFGSSPDPVSIITDNKVAKANVTRLTWSMGGGSDDYEEFIHMDIPLPAIQEKREEGGSLQLRFDDPQSILVEKKLRDDSKSADRECETEPSSPTAKRMKTADDDEGDHDEGRQIS</sequence>
<keyword evidence="3" id="KW-1185">Reference proteome</keyword>
<feature type="region of interest" description="Disordered" evidence="1">
    <location>
        <begin position="1"/>
        <end position="24"/>
    </location>
</feature>
<evidence type="ECO:0000256" key="1">
    <source>
        <dbReference type="SAM" id="MobiDB-lite"/>
    </source>
</evidence>
<feature type="compositionally biased region" description="Basic and acidic residues" evidence="1">
    <location>
        <begin position="355"/>
        <end position="371"/>
    </location>
</feature>
<dbReference type="OrthoDB" id="69177at2759"/>
<evidence type="ECO:0000313" key="2">
    <source>
        <dbReference type="EMBL" id="GAX28457.1"/>
    </source>
</evidence>
<dbReference type="EMBL" id="BDSP01000273">
    <property type="protein sequence ID" value="GAX28457.1"/>
    <property type="molecule type" value="Genomic_DNA"/>
</dbReference>
<feature type="region of interest" description="Disordered" evidence="1">
    <location>
        <begin position="354"/>
        <end position="399"/>
    </location>
</feature>
<reference evidence="2 3" key="1">
    <citation type="journal article" date="2015" name="Plant Cell">
        <title>Oil accumulation by the oleaginous diatom Fistulifera solaris as revealed by the genome and transcriptome.</title>
        <authorList>
            <person name="Tanaka T."/>
            <person name="Maeda Y."/>
            <person name="Veluchamy A."/>
            <person name="Tanaka M."/>
            <person name="Abida H."/>
            <person name="Marechal E."/>
            <person name="Bowler C."/>
            <person name="Muto M."/>
            <person name="Sunaga Y."/>
            <person name="Tanaka M."/>
            <person name="Yoshino T."/>
            <person name="Taniguchi T."/>
            <person name="Fukuda Y."/>
            <person name="Nemoto M."/>
            <person name="Matsumoto M."/>
            <person name="Wong P.S."/>
            <person name="Aburatani S."/>
            <person name="Fujibuchi W."/>
        </authorList>
    </citation>
    <scope>NUCLEOTIDE SEQUENCE [LARGE SCALE GENOMIC DNA]</scope>
    <source>
        <strain evidence="2 3">JPCC DA0580</strain>
    </source>
</reference>
<evidence type="ECO:0000313" key="3">
    <source>
        <dbReference type="Proteomes" id="UP000198406"/>
    </source>
</evidence>
<dbReference type="Proteomes" id="UP000198406">
    <property type="component" value="Unassembled WGS sequence"/>
</dbReference>
<feature type="compositionally biased region" description="Basic and acidic residues" evidence="1">
    <location>
        <begin position="1"/>
        <end position="22"/>
    </location>
</feature>
<protein>
    <submittedName>
        <fullName evidence="2">Uncharacterized protein</fullName>
    </submittedName>
</protein>
<accession>A0A1Z5KQJ9</accession>
<dbReference type="InParanoid" id="A0A1Z5KQJ9"/>
<organism evidence="2 3">
    <name type="scientific">Fistulifera solaris</name>
    <name type="common">Oleaginous diatom</name>
    <dbReference type="NCBI Taxonomy" id="1519565"/>
    <lineage>
        <taxon>Eukaryota</taxon>
        <taxon>Sar</taxon>
        <taxon>Stramenopiles</taxon>
        <taxon>Ochrophyta</taxon>
        <taxon>Bacillariophyta</taxon>
        <taxon>Bacillariophyceae</taxon>
        <taxon>Bacillariophycidae</taxon>
        <taxon>Naviculales</taxon>
        <taxon>Naviculaceae</taxon>
        <taxon>Fistulifera</taxon>
    </lineage>
</organism>
<proteinExistence type="predicted"/>
<gene>
    <name evidence="2" type="ORF">FisN_4Hh352</name>
</gene>